<dbReference type="AlphaFoldDB" id="A0A7N0VAG8"/>
<keyword evidence="5" id="KW-0472">Membrane</keyword>
<evidence type="ECO:0000313" key="7">
    <source>
        <dbReference type="EnsemblPlants" id="Kaladp0423s0003.1.v1.1"/>
    </source>
</evidence>
<evidence type="ECO:0000256" key="2">
    <source>
        <dbReference type="ARBA" id="ARBA00022448"/>
    </source>
</evidence>
<sequence length="153" mass="16638">MSSINQLRPLVHLLLPLFVHWIAEEMTVSVLVDVTAKAFCPDQPTCPQAIYINGIQQTVVGIFKMAVLPIVGQLSDEYGRKPLLLVVVSTSILPFDWFLSSDAPFDCKGFSIVCASLFIIISLCCAACTLKSENPAISKPEDKSGNVESPLLV</sequence>
<dbReference type="InterPro" id="IPR036259">
    <property type="entry name" value="MFS_trans_sf"/>
</dbReference>
<feature type="signal peptide" evidence="6">
    <location>
        <begin position="1"/>
        <end position="25"/>
    </location>
</feature>
<reference evidence="7" key="1">
    <citation type="submission" date="2021-01" db="UniProtKB">
        <authorList>
            <consortium name="EnsemblPlants"/>
        </authorList>
    </citation>
    <scope>IDENTIFICATION</scope>
</reference>
<dbReference type="GO" id="GO:0016020">
    <property type="term" value="C:membrane"/>
    <property type="evidence" value="ECO:0007669"/>
    <property type="project" value="UniProtKB-SubCell"/>
</dbReference>
<dbReference type="EnsemblPlants" id="Kaladp0423s0003.1.v1.1">
    <property type="protein sequence ID" value="Kaladp0423s0003.1.v1.1"/>
    <property type="gene ID" value="Kaladp0423s0003.v1.1"/>
</dbReference>
<comment type="subcellular location">
    <subcellularLocation>
        <location evidence="1">Membrane</location>
        <topology evidence="1">Multi-pass membrane protein</topology>
    </subcellularLocation>
</comment>
<proteinExistence type="predicted"/>
<dbReference type="PANTHER" id="PTHR23504">
    <property type="entry name" value="MAJOR FACILITATOR SUPERFAMILY DOMAIN-CONTAINING PROTEIN 10"/>
    <property type="match status" value="1"/>
</dbReference>
<organism evidence="7 8">
    <name type="scientific">Kalanchoe fedtschenkoi</name>
    <name type="common">Lavender scallops</name>
    <name type="synonym">South American air plant</name>
    <dbReference type="NCBI Taxonomy" id="63787"/>
    <lineage>
        <taxon>Eukaryota</taxon>
        <taxon>Viridiplantae</taxon>
        <taxon>Streptophyta</taxon>
        <taxon>Embryophyta</taxon>
        <taxon>Tracheophyta</taxon>
        <taxon>Spermatophyta</taxon>
        <taxon>Magnoliopsida</taxon>
        <taxon>eudicotyledons</taxon>
        <taxon>Gunneridae</taxon>
        <taxon>Pentapetalae</taxon>
        <taxon>Saxifragales</taxon>
        <taxon>Crassulaceae</taxon>
        <taxon>Kalanchoe</taxon>
    </lineage>
</organism>
<protein>
    <recommendedName>
        <fullName evidence="9">Major facilitator superfamily (MFS) profile domain-containing protein</fullName>
    </recommendedName>
</protein>
<dbReference type="PANTHER" id="PTHR23504:SF108">
    <property type="entry name" value="OS11G0151500 PROTEIN"/>
    <property type="match status" value="1"/>
</dbReference>
<keyword evidence="4" id="KW-1133">Transmembrane helix</keyword>
<evidence type="ECO:0000256" key="1">
    <source>
        <dbReference type="ARBA" id="ARBA00004141"/>
    </source>
</evidence>
<accession>A0A7N0VAG8</accession>
<keyword evidence="3" id="KW-0812">Transmembrane</keyword>
<keyword evidence="8" id="KW-1185">Reference proteome</keyword>
<evidence type="ECO:0000313" key="8">
    <source>
        <dbReference type="Proteomes" id="UP000594263"/>
    </source>
</evidence>
<name>A0A7N0VAG8_KALFE</name>
<dbReference type="Gramene" id="Kaladp0423s0003.1.v1.1">
    <property type="protein sequence ID" value="Kaladp0423s0003.1.v1.1"/>
    <property type="gene ID" value="Kaladp0423s0003.v1.1"/>
</dbReference>
<evidence type="ECO:0000256" key="6">
    <source>
        <dbReference type="SAM" id="SignalP"/>
    </source>
</evidence>
<dbReference type="Proteomes" id="UP000594263">
    <property type="component" value="Unplaced"/>
</dbReference>
<keyword evidence="2" id="KW-0813">Transport</keyword>
<evidence type="ECO:0000256" key="5">
    <source>
        <dbReference type="ARBA" id="ARBA00023136"/>
    </source>
</evidence>
<feature type="chain" id="PRO_5029917961" description="Major facilitator superfamily (MFS) profile domain-containing protein" evidence="6">
    <location>
        <begin position="26"/>
        <end position="153"/>
    </location>
</feature>
<evidence type="ECO:0000256" key="3">
    <source>
        <dbReference type="ARBA" id="ARBA00022692"/>
    </source>
</evidence>
<dbReference type="Gene3D" id="1.20.1250.20">
    <property type="entry name" value="MFS general substrate transporter like domains"/>
    <property type="match status" value="1"/>
</dbReference>
<evidence type="ECO:0000256" key="4">
    <source>
        <dbReference type="ARBA" id="ARBA00022989"/>
    </source>
</evidence>
<keyword evidence="6" id="KW-0732">Signal</keyword>
<evidence type="ECO:0008006" key="9">
    <source>
        <dbReference type="Google" id="ProtNLM"/>
    </source>
</evidence>